<dbReference type="InterPro" id="IPR001810">
    <property type="entry name" value="F-box_dom"/>
</dbReference>
<protein>
    <recommendedName>
        <fullName evidence="1">F-box domain-containing protein</fullName>
    </recommendedName>
</protein>
<dbReference type="Pfam" id="PF12937">
    <property type="entry name" value="F-box-like"/>
    <property type="match status" value="1"/>
</dbReference>
<evidence type="ECO:0000259" key="1">
    <source>
        <dbReference type="Pfam" id="PF12937"/>
    </source>
</evidence>
<name>A0AAW0CCZ9_9AGAR</name>
<accession>A0AAW0CCZ9</accession>
<organism evidence="2 3">
    <name type="scientific">Favolaschia claudopus</name>
    <dbReference type="NCBI Taxonomy" id="2862362"/>
    <lineage>
        <taxon>Eukaryota</taxon>
        <taxon>Fungi</taxon>
        <taxon>Dikarya</taxon>
        <taxon>Basidiomycota</taxon>
        <taxon>Agaricomycotina</taxon>
        <taxon>Agaricomycetes</taxon>
        <taxon>Agaricomycetidae</taxon>
        <taxon>Agaricales</taxon>
        <taxon>Marasmiineae</taxon>
        <taxon>Mycenaceae</taxon>
        <taxon>Favolaschia</taxon>
    </lineage>
</organism>
<evidence type="ECO:0000313" key="2">
    <source>
        <dbReference type="EMBL" id="KAK7036053.1"/>
    </source>
</evidence>
<keyword evidence="3" id="KW-1185">Reference proteome</keyword>
<dbReference type="Proteomes" id="UP001362999">
    <property type="component" value="Unassembled WGS sequence"/>
</dbReference>
<proteinExistence type="predicted"/>
<dbReference type="EMBL" id="JAWWNJ010000019">
    <property type="protein sequence ID" value="KAK7036053.1"/>
    <property type="molecule type" value="Genomic_DNA"/>
</dbReference>
<feature type="domain" description="F-box" evidence="1">
    <location>
        <begin position="4"/>
        <end position="51"/>
    </location>
</feature>
<evidence type="ECO:0000313" key="3">
    <source>
        <dbReference type="Proteomes" id="UP001362999"/>
    </source>
</evidence>
<dbReference type="AlphaFoldDB" id="A0AAW0CCZ9"/>
<gene>
    <name evidence="2" type="ORF">R3P38DRAFT_2910384</name>
</gene>
<reference evidence="2 3" key="1">
    <citation type="journal article" date="2024" name="J Genomics">
        <title>Draft genome sequencing and assembly of Favolaschia claudopus CIRM-BRFM 2984 isolated from oak limbs.</title>
        <authorList>
            <person name="Navarro D."/>
            <person name="Drula E."/>
            <person name="Chaduli D."/>
            <person name="Cazenave R."/>
            <person name="Ahrendt S."/>
            <person name="Wang J."/>
            <person name="Lipzen A."/>
            <person name="Daum C."/>
            <person name="Barry K."/>
            <person name="Grigoriev I.V."/>
            <person name="Favel A."/>
            <person name="Rosso M.N."/>
            <person name="Martin F."/>
        </authorList>
    </citation>
    <scope>NUCLEOTIDE SEQUENCE [LARGE SCALE GENOMIC DNA]</scope>
    <source>
        <strain evidence="2 3">CIRM-BRFM 2984</strain>
    </source>
</reference>
<comment type="caution">
    <text evidence="2">The sequence shown here is derived from an EMBL/GenBank/DDBJ whole genome shotgun (WGS) entry which is preliminary data.</text>
</comment>
<sequence>MALPTLPPEICLEIFSWVLLDGTPASLYPFLRVCRYYQAQAQHLLYHNVDLSGCDLQKVRSWCLGVTRHQHLAHRVRFLSLSLPVTLEARDNGKIGHALNRCVNLKDLWIEPRIEHAHQSSLAYINHSNEWRLLDKRAFRLRKFTDTYFNMSCSPPFWRDQQDIRLLSIVQSSTFPLNYDVEPLPRLESLAARPQALPHRTRNLQYLQLHLHDNSRDLEHMTRIRVHQSTLQTLSVVRIGAKVISTFDIITQAAHFLPDLTNLYITDSRDTMKNDREEPPIIPVLEQFTALQSLVLQVCCPNVMRFHRDLAVFEESHESNKTMLALDMSRPDDRFAFALELMDHFRSLQRIEIGFQRRLEPATAGTCILTRGKEPGMEISSAMYDTLKWDATEDFYSSVD</sequence>